<sequence length="188" mass="19045">MRPTLARATAASEAPVLAATLPNTQVRAADASSATGRPRVDIRELPVPPTLPADGACTHPTGCVSAGWGGIGSPGPTRDPKVRTSRNHVRGGAGLRSRERLPIINGAGKGERVSNTALGCIPGTAPALACVTWTEDPTLTGRHTGTKRTGPGGFTLGPSVMLGNDFQAVGTLTTTIDGTTHTQPANGS</sequence>
<evidence type="ECO:0000313" key="2">
    <source>
        <dbReference type="EMBL" id="KUN84023.1"/>
    </source>
</evidence>
<feature type="region of interest" description="Disordered" evidence="1">
    <location>
        <begin position="68"/>
        <end position="95"/>
    </location>
</feature>
<reference evidence="2 3" key="1">
    <citation type="submission" date="2015-10" db="EMBL/GenBank/DDBJ databases">
        <title>Draft genome sequence of Streptomyces griseoruber DSM 40281, type strain for the species Streptomyces griseoruber.</title>
        <authorList>
            <person name="Ruckert C."/>
            <person name="Winkler A."/>
            <person name="Kalinowski J."/>
            <person name="Kampfer P."/>
            <person name="Glaeser S."/>
        </authorList>
    </citation>
    <scope>NUCLEOTIDE SEQUENCE [LARGE SCALE GENOMIC DNA]</scope>
    <source>
        <strain evidence="2 3">DSM 40281</strain>
    </source>
</reference>
<protein>
    <submittedName>
        <fullName evidence="2">Uncharacterized protein</fullName>
    </submittedName>
</protein>
<dbReference type="AlphaFoldDB" id="A0A101T1T5"/>
<accession>A0A101T1T5</accession>
<dbReference type="EMBL" id="LMWW01000019">
    <property type="protein sequence ID" value="KUN84023.1"/>
    <property type="molecule type" value="Genomic_DNA"/>
</dbReference>
<evidence type="ECO:0000256" key="1">
    <source>
        <dbReference type="SAM" id="MobiDB-lite"/>
    </source>
</evidence>
<gene>
    <name evidence="2" type="ORF">AQJ64_16330</name>
</gene>
<comment type="caution">
    <text evidence="2">The sequence shown here is derived from an EMBL/GenBank/DDBJ whole genome shotgun (WGS) entry which is preliminary data.</text>
</comment>
<dbReference type="Proteomes" id="UP000052982">
    <property type="component" value="Unassembled WGS sequence"/>
</dbReference>
<name>A0A101T1T5_9ACTN</name>
<organism evidence="2 3">
    <name type="scientific">Streptomyces griseoruber</name>
    <dbReference type="NCBI Taxonomy" id="1943"/>
    <lineage>
        <taxon>Bacteria</taxon>
        <taxon>Bacillati</taxon>
        <taxon>Actinomycetota</taxon>
        <taxon>Actinomycetes</taxon>
        <taxon>Kitasatosporales</taxon>
        <taxon>Streptomycetaceae</taxon>
        <taxon>Streptomyces</taxon>
    </lineage>
</organism>
<evidence type="ECO:0000313" key="3">
    <source>
        <dbReference type="Proteomes" id="UP000052982"/>
    </source>
</evidence>
<proteinExistence type="predicted"/>
<keyword evidence="3" id="KW-1185">Reference proteome</keyword>
<dbReference type="STRING" id="1943.AQJ64_16330"/>